<accession>A0A8T1BB21</accession>
<feature type="compositionally biased region" description="Basic and acidic residues" evidence="1">
    <location>
        <begin position="191"/>
        <end position="204"/>
    </location>
</feature>
<proteinExistence type="predicted"/>
<feature type="region of interest" description="Disordered" evidence="1">
    <location>
        <begin position="191"/>
        <end position="228"/>
    </location>
</feature>
<comment type="caution">
    <text evidence="2">The sequence shown here is derived from an EMBL/GenBank/DDBJ whole genome shotgun (WGS) entry which is preliminary data.</text>
</comment>
<reference evidence="2" key="1">
    <citation type="submission" date="2018-10" db="EMBL/GenBank/DDBJ databases">
        <title>Effector identification in a new, highly contiguous assembly of the strawberry crown rot pathogen Phytophthora cactorum.</title>
        <authorList>
            <person name="Armitage A.D."/>
            <person name="Nellist C.F."/>
            <person name="Bates H."/>
            <person name="Vickerstaff R.J."/>
            <person name="Harrison R.J."/>
        </authorList>
    </citation>
    <scope>NUCLEOTIDE SEQUENCE</scope>
    <source>
        <strain evidence="2">4040</strain>
    </source>
</reference>
<evidence type="ECO:0000313" key="3">
    <source>
        <dbReference type="Proteomes" id="UP000736787"/>
    </source>
</evidence>
<evidence type="ECO:0000313" key="2">
    <source>
        <dbReference type="EMBL" id="KAG2897980.1"/>
    </source>
</evidence>
<sequence>MLELVKIEVQLPRAPNYQGVAVVFDIPDEFDCVLGMPFFVDVQPDIDWKRRCFKIDVSGGDSVMETSTPGGKCSQANGSGLLDAVDSESSSAIGRDSCRVAVPETPLECEAKAAERPAEDVGKLSWREKKSARVDAMFTLGVVDSKGVETKYITGKKLRKFLRLPAKNEPEHDFMIVLSNDTIKEIQQDLKRNDEPDNVGSEKAKRFHQTNWESFKDSPAGTSNIVLM</sequence>
<evidence type="ECO:0000256" key="1">
    <source>
        <dbReference type="SAM" id="MobiDB-lite"/>
    </source>
</evidence>
<dbReference type="AlphaFoldDB" id="A0A8T1BB21"/>
<dbReference type="Proteomes" id="UP000736787">
    <property type="component" value="Unassembled WGS sequence"/>
</dbReference>
<name>A0A8T1BB21_9STRA</name>
<gene>
    <name evidence="2" type="ORF">PC117_g22686</name>
</gene>
<protein>
    <submittedName>
        <fullName evidence="2">Uncharacterized protein</fullName>
    </submittedName>
</protein>
<organism evidence="2 3">
    <name type="scientific">Phytophthora cactorum</name>
    <dbReference type="NCBI Taxonomy" id="29920"/>
    <lineage>
        <taxon>Eukaryota</taxon>
        <taxon>Sar</taxon>
        <taxon>Stramenopiles</taxon>
        <taxon>Oomycota</taxon>
        <taxon>Peronosporomycetes</taxon>
        <taxon>Peronosporales</taxon>
        <taxon>Peronosporaceae</taxon>
        <taxon>Phytophthora</taxon>
    </lineage>
</organism>
<dbReference type="EMBL" id="RCMK01001278">
    <property type="protein sequence ID" value="KAG2897980.1"/>
    <property type="molecule type" value="Genomic_DNA"/>
</dbReference>